<accession>A0A6V7Y4W5</accession>
<dbReference type="EMBL" id="CAJEWN010002933">
    <property type="protein sequence ID" value="CAD2205837.1"/>
    <property type="molecule type" value="Genomic_DNA"/>
</dbReference>
<protein>
    <submittedName>
        <fullName evidence="1">Uncharacterized protein</fullName>
    </submittedName>
</protein>
<name>A0A6V7Y4W5_MELEN</name>
<dbReference type="AlphaFoldDB" id="A0A6V7Y4W5"/>
<organism evidence="1 2">
    <name type="scientific">Meloidogyne enterolobii</name>
    <name type="common">Root-knot nematode worm</name>
    <name type="synonym">Meloidogyne mayaguensis</name>
    <dbReference type="NCBI Taxonomy" id="390850"/>
    <lineage>
        <taxon>Eukaryota</taxon>
        <taxon>Metazoa</taxon>
        <taxon>Ecdysozoa</taxon>
        <taxon>Nematoda</taxon>
        <taxon>Chromadorea</taxon>
        <taxon>Rhabditida</taxon>
        <taxon>Tylenchina</taxon>
        <taxon>Tylenchomorpha</taxon>
        <taxon>Tylenchoidea</taxon>
        <taxon>Meloidogynidae</taxon>
        <taxon>Meloidogyninae</taxon>
        <taxon>Meloidogyne</taxon>
    </lineage>
</organism>
<evidence type="ECO:0000313" key="2">
    <source>
        <dbReference type="Proteomes" id="UP000580250"/>
    </source>
</evidence>
<proteinExistence type="predicted"/>
<sequence>MIGLGSMYGHLDHFDYDDNEIAKTERKILIEKLDNNYKKKYLKSSQITAIYQFALGLLVIEHFNKINNRKFEGIEKIMATFEDMHLNIEYERKYLREKYNIFGIKPENKQKNLKKFHNLLVN</sequence>
<dbReference type="Proteomes" id="UP000580250">
    <property type="component" value="Unassembled WGS sequence"/>
</dbReference>
<evidence type="ECO:0000313" key="1">
    <source>
        <dbReference type="EMBL" id="CAD2205837.1"/>
    </source>
</evidence>
<gene>
    <name evidence="1" type="ORF">MENT_LOCUS59681</name>
</gene>
<reference evidence="1 2" key="1">
    <citation type="submission" date="2020-08" db="EMBL/GenBank/DDBJ databases">
        <authorList>
            <person name="Koutsovoulos G."/>
            <person name="Danchin GJ E."/>
        </authorList>
    </citation>
    <scope>NUCLEOTIDE SEQUENCE [LARGE SCALE GENOMIC DNA]</scope>
</reference>
<comment type="caution">
    <text evidence="1">The sequence shown here is derived from an EMBL/GenBank/DDBJ whole genome shotgun (WGS) entry which is preliminary data.</text>
</comment>